<dbReference type="InterPro" id="IPR050135">
    <property type="entry name" value="dGTPase-like"/>
</dbReference>
<evidence type="ECO:0000313" key="5">
    <source>
        <dbReference type="Proteomes" id="UP000501003"/>
    </source>
</evidence>
<protein>
    <recommendedName>
        <fullName evidence="2">Deoxyguanosinetriphosphate triphosphohydrolase-like protein</fullName>
    </recommendedName>
</protein>
<dbReference type="PANTHER" id="PTHR11373:SF32">
    <property type="entry name" value="DEOXYGUANOSINETRIPHOSPHATE TRIPHOSPHOHYDROLASE"/>
    <property type="match status" value="1"/>
</dbReference>
<dbReference type="SUPFAM" id="SSF109604">
    <property type="entry name" value="HD-domain/PDEase-like"/>
    <property type="match status" value="1"/>
</dbReference>
<accession>A0A7D4Q510</accession>
<evidence type="ECO:0000256" key="2">
    <source>
        <dbReference type="HAMAP-Rule" id="MF_01212"/>
    </source>
</evidence>
<dbReference type="PROSITE" id="PS51831">
    <property type="entry name" value="HD"/>
    <property type="match status" value="1"/>
</dbReference>
<evidence type="ECO:0000313" key="4">
    <source>
        <dbReference type="EMBL" id="QKJ25949.1"/>
    </source>
</evidence>
<evidence type="ECO:0000259" key="3">
    <source>
        <dbReference type="PROSITE" id="PS51831"/>
    </source>
</evidence>
<reference evidence="4 5" key="1">
    <citation type="submission" date="2020-05" db="EMBL/GenBank/DDBJ databases">
        <title>Aquirufa sp. strain 15G-AUS-rot a new Aquirufa species.</title>
        <authorList>
            <person name="Pitt A."/>
            <person name="Hahn M.W."/>
        </authorList>
    </citation>
    <scope>NUCLEOTIDE SEQUENCE [LARGE SCALE GENOMIC DNA]</scope>
    <source>
        <strain evidence="4 5">15G-AUS-rot</strain>
    </source>
</reference>
<dbReference type="KEGG" id="aqg:HRU87_03090"/>
<dbReference type="AlphaFoldDB" id="A0A7D4Q510"/>
<dbReference type="InterPro" id="IPR003607">
    <property type="entry name" value="HD/PDEase_dom"/>
</dbReference>
<dbReference type="InterPro" id="IPR006674">
    <property type="entry name" value="HD_domain"/>
</dbReference>
<keyword evidence="1 2" id="KW-0378">Hydrolase</keyword>
<comment type="similarity">
    <text evidence="2">Belongs to the dGTPase family. Type 2 subfamily.</text>
</comment>
<dbReference type="EMBL" id="CP054056">
    <property type="protein sequence ID" value="QKJ25949.1"/>
    <property type="molecule type" value="Genomic_DNA"/>
</dbReference>
<dbReference type="NCBIfam" id="TIGR01353">
    <property type="entry name" value="dGTP_triPase"/>
    <property type="match status" value="1"/>
</dbReference>
<dbReference type="HAMAP" id="MF_01212">
    <property type="entry name" value="dGTPase_type2"/>
    <property type="match status" value="1"/>
</dbReference>
<dbReference type="SMART" id="SM00471">
    <property type="entry name" value="HDc"/>
    <property type="match status" value="1"/>
</dbReference>
<dbReference type="InterPro" id="IPR006261">
    <property type="entry name" value="dGTPase"/>
</dbReference>
<organism evidence="4 5">
    <name type="scientific">Aquiluna borgnonia</name>
    <dbReference type="NCBI Taxonomy" id="2499157"/>
    <lineage>
        <taxon>Bacteria</taxon>
        <taxon>Bacillati</taxon>
        <taxon>Actinomycetota</taxon>
        <taxon>Actinomycetes</taxon>
        <taxon>Micrococcales</taxon>
        <taxon>Microbacteriaceae</taxon>
        <taxon>Luna cluster</taxon>
        <taxon>Luna-1 subcluster</taxon>
        <taxon>Aquiluna</taxon>
    </lineage>
</organism>
<proteinExistence type="inferred from homology"/>
<name>A0A7D4Q510_9MICO</name>
<evidence type="ECO:0000256" key="1">
    <source>
        <dbReference type="ARBA" id="ARBA00022801"/>
    </source>
</evidence>
<dbReference type="InterPro" id="IPR026875">
    <property type="entry name" value="PHydrolase_assoc_dom"/>
</dbReference>
<keyword evidence="5" id="KW-1185">Reference proteome</keyword>
<dbReference type="Pfam" id="PF13286">
    <property type="entry name" value="HD_assoc"/>
    <property type="match status" value="1"/>
</dbReference>
<feature type="domain" description="HD" evidence="3">
    <location>
        <begin position="64"/>
        <end position="215"/>
    </location>
</feature>
<dbReference type="InterPro" id="IPR023023">
    <property type="entry name" value="dNTPase_2"/>
</dbReference>
<dbReference type="GO" id="GO:0008832">
    <property type="term" value="F:dGTPase activity"/>
    <property type="evidence" value="ECO:0007669"/>
    <property type="project" value="TreeGrafter"/>
</dbReference>
<dbReference type="GO" id="GO:0006203">
    <property type="term" value="P:dGTP catabolic process"/>
    <property type="evidence" value="ECO:0007669"/>
    <property type="project" value="TreeGrafter"/>
</dbReference>
<dbReference type="Proteomes" id="UP000501003">
    <property type="component" value="Chromosome"/>
</dbReference>
<dbReference type="Gene3D" id="1.10.3210.10">
    <property type="entry name" value="Hypothetical protein af1432"/>
    <property type="match status" value="1"/>
</dbReference>
<gene>
    <name evidence="4" type="ORF">HRU87_03090</name>
</gene>
<sequence>MTPEEPGYSDLDRERFVPQASSSMVRRGEFARDRARVLHSAAFRRLSAKTQVLSPSSGDFARTRLTHSLEVAQVGRELASVLGIDPDLVDMACLAHDLGHPPFGHNGESALNFWSAEIGGFEGNAQTFRILTRLEPKIYDEQGRARGLNLTRASLDASTKYPWRLSEAHEFGNAVKFGVYEDDLEVFQWMRAGAPEGAKCVEAQIMDFSDDVAYSVHDFEDAIVEGFIDPATISDPQAREALIEEVGKWSGGMLAKVQLEEAFHLLMESKYWLYSFDGSPRDLAQLKNLTSDLIGSFVSRTTDSILENASRAKLTRFRAGVIIPSKVRSEIAVLKGIVASAVMTHNSRARYYEQQRELLIELADRLFETGSEHLDSISRSAWQQASSEIARRRVIVDQVASLTDPAAMALHAKLTA</sequence>
<dbReference type="PANTHER" id="PTHR11373">
    <property type="entry name" value="DEOXYNUCLEOSIDE TRIPHOSPHATE TRIPHOSPHOHYDROLASE"/>
    <property type="match status" value="1"/>
</dbReference>
<dbReference type="NCBIfam" id="NF002829">
    <property type="entry name" value="PRK03007.1"/>
    <property type="match status" value="1"/>
</dbReference>
<dbReference type="CDD" id="cd00077">
    <property type="entry name" value="HDc"/>
    <property type="match status" value="1"/>
</dbReference>
<dbReference type="Pfam" id="PF01966">
    <property type="entry name" value="HD"/>
    <property type="match status" value="1"/>
</dbReference>